<keyword evidence="2" id="KW-1185">Reference proteome</keyword>
<proteinExistence type="predicted"/>
<evidence type="ECO:0000313" key="1">
    <source>
        <dbReference type="EMBL" id="RHZ75801.1"/>
    </source>
</evidence>
<dbReference type="EMBL" id="PQFF01000196">
    <property type="protein sequence ID" value="RHZ75801.1"/>
    <property type="molecule type" value="Genomic_DNA"/>
</dbReference>
<name>A0A397IIK9_9GLOM</name>
<reference evidence="1 2" key="1">
    <citation type="submission" date="2018-08" db="EMBL/GenBank/DDBJ databases">
        <title>Genome and evolution of the arbuscular mycorrhizal fungus Diversispora epigaea (formerly Glomus versiforme) and its bacterial endosymbionts.</title>
        <authorList>
            <person name="Sun X."/>
            <person name="Fei Z."/>
            <person name="Harrison M."/>
        </authorList>
    </citation>
    <scope>NUCLEOTIDE SEQUENCE [LARGE SCALE GENOMIC DNA]</scope>
    <source>
        <strain evidence="1 2">IT104</strain>
    </source>
</reference>
<sequence length="497" mass="60479">MSVEIRIRQITEVIRFLTEKIDFNVYSVEGNWFCQHPRCKHELKCRNEIECQNECPHEPQCQTKMQCQTKWQCQHNPVCKSRLHCRRKWTCRHYPICQSKSYCKSNWRCKHQPQCQHLYECKYRWTEKYEPRCQAKWKCCHKRKCKTKLECQNKPFQVKWKCLHGYRCQDKWKCQNRWQCQHKEKCDTNLKCQAKCQHQCENKMECLKKSQTPEHQHEDEWKCLHQCEDIRECQKKWKCIHDEPECSKEEQCQIRGWGCPHEQPCLGGCKGKWDEENEWNCSHIGKRQSTSKYVKDSNRSDEGECQSYWQCIIDPQYQNKWQCQGNWTKIYSQNELKNALRKTPQQLYDFFTKRCKECNADSLIVSFRILEGPQKILKEEIICHLVWTKAKKTKGEVFYRVFGQWECDRKIKHRWPSSYTWISLRKYYENSQTGFQARNFSKQECHICYERELTSYGSITFWKRILASKDGPQHKRELCEKCKSREFCVQTNSYFGR</sequence>
<accession>A0A397IIK9</accession>
<dbReference type="Proteomes" id="UP000266861">
    <property type="component" value="Unassembled WGS sequence"/>
</dbReference>
<dbReference type="AlphaFoldDB" id="A0A397IIK9"/>
<comment type="caution">
    <text evidence="1">The sequence shown here is derived from an EMBL/GenBank/DDBJ whole genome shotgun (WGS) entry which is preliminary data.</text>
</comment>
<protein>
    <submittedName>
        <fullName evidence="1">Uncharacterized protein</fullName>
    </submittedName>
</protein>
<evidence type="ECO:0000313" key="2">
    <source>
        <dbReference type="Proteomes" id="UP000266861"/>
    </source>
</evidence>
<dbReference type="OrthoDB" id="2376871at2759"/>
<organism evidence="1 2">
    <name type="scientific">Diversispora epigaea</name>
    <dbReference type="NCBI Taxonomy" id="1348612"/>
    <lineage>
        <taxon>Eukaryota</taxon>
        <taxon>Fungi</taxon>
        <taxon>Fungi incertae sedis</taxon>
        <taxon>Mucoromycota</taxon>
        <taxon>Glomeromycotina</taxon>
        <taxon>Glomeromycetes</taxon>
        <taxon>Diversisporales</taxon>
        <taxon>Diversisporaceae</taxon>
        <taxon>Diversispora</taxon>
    </lineage>
</organism>
<gene>
    <name evidence="1" type="ORF">Glove_209g178</name>
</gene>